<dbReference type="GO" id="GO:0005886">
    <property type="term" value="C:plasma membrane"/>
    <property type="evidence" value="ECO:0007669"/>
    <property type="project" value="TreeGrafter"/>
</dbReference>
<feature type="binding site" evidence="12">
    <location>
        <position position="164"/>
    </location>
    <ligand>
        <name>CoA</name>
        <dbReference type="ChEBI" id="CHEBI:57287"/>
    </ligand>
</feature>
<feature type="binding site" evidence="12">
    <location>
        <position position="160"/>
    </location>
    <ligand>
        <name>CoA</name>
        <dbReference type="ChEBI" id="CHEBI:57287"/>
    </ligand>
</feature>
<dbReference type="AlphaFoldDB" id="A0A3N5DMA9"/>
<evidence type="ECO:0000256" key="6">
    <source>
        <dbReference type="ARBA" id="ARBA00022679"/>
    </source>
</evidence>
<feature type="binding site" evidence="12">
    <location>
        <begin position="91"/>
        <end position="92"/>
    </location>
    <ligand>
        <name>CoA</name>
        <dbReference type="ChEBI" id="CHEBI:57287"/>
    </ligand>
</feature>
<dbReference type="GO" id="GO:0009239">
    <property type="term" value="P:enterobactin biosynthetic process"/>
    <property type="evidence" value="ECO:0007669"/>
    <property type="project" value="UniProtKB-UniPathway"/>
</dbReference>
<comment type="cofactor">
    <cofactor evidence="13">
        <name>Mg(2+)</name>
        <dbReference type="ChEBI" id="CHEBI:18420"/>
    </cofactor>
</comment>
<evidence type="ECO:0000256" key="1">
    <source>
        <dbReference type="ARBA" id="ARBA00003937"/>
    </source>
</evidence>
<accession>A0A3N5DMA9</accession>
<evidence type="ECO:0000256" key="8">
    <source>
        <dbReference type="ARBA" id="ARBA00029894"/>
    </source>
</evidence>
<reference evidence="16 17" key="1">
    <citation type="submission" date="2018-11" db="EMBL/GenBank/DDBJ databases">
        <title>Draft genome sequence of Buttiauxella warmboldiae CCUG 35512.</title>
        <authorList>
            <person name="Salva-Serra F."/>
            <person name="Marathe N."/>
            <person name="Moore E."/>
            <person name="Svensson L."/>
            <person name="Engstrom-Jakobsson H."/>
        </authorList>
    </citation>
    <scope>NUCLEOTIDE SEQUENCE [LARGE SCALE GENOMIC DNA]</scope>
    <source>
        <strain evidence="16 17">CCUG 35512</strain>
    </source>
</reference>
<dbReference type="PRINTS" id="PR01399">
    <property type="entry name" value="ENTSNTHTASED"/>
</dbReference>
<comment type="pathway">
    <text evidence="2">Siderophore biosynthesis; enterobactin biosynthesis.</text>
</comment>
<evidence type="ECO:0000313" key="16">
    <source>
        <dbReference type="EMBL" id="RPH29708.1"/>
    </source>
</evidence>
<evidence type="ECO:0000256" key="5">
    <source>
        <dbReference type="ARBA" id="ARBA00019087"/>
    </source>
</evidence>
<evidence type="ECO:0000256" key="2">
    <source>
        <dbReference type="ARBA" id="ARBA00004993"/>
    </source>
</evidence>
<feature type="domain" description="4'-phosphopantetheinyl transferase N-terminal" evidence="15">
    <location>
        <begin position="38"/>
        <end position="101"/>
    </location>
</feature>
<dbReference type="RefSeq" id="WP_124023084.1">
    <property type="nucleotide sequence ID" value="NZ_RPOH01000016.1"/>
</dbReference>
<evidence type="ECO:0000259" key="14">
    <source>
        <dbReference type="Pfam" id="PF01648"/>
    </source>
</evidence>
<comment type="subunit">
    <text evidence="4">EntB, EntD, EntE, and EntF form a multienzyme complex called enterobactin synthase.</text>
</comment>
<evidence type="ECO:0000256" key="12">
    <source>
        <dbReference type="PIRSR" id="PIRSR603542-1"/>
    </source>
</evidence>
<evidence type="ECO:0000256" key="4">
    <source>
        <dbReference type="ARBA" id="ARBA00011503"/>
    </source>
</evidence>
<dbReference type="OrthoDB" id="8210607at2"/>
<dbReference type="GO" id="GO:0000287">
    <property type="term" value="F:magnesium ion binding"/>
    <property type="evidence" value="ECO:0007669"/>
    <property type="project" value="InterPro"/>
</dbReference>
<comment type="function">
    <text evidence="1">Involved in the biosynthesis of the siderophore enterobactin (enterochelin), which is a macrocyclic trimeric lactone of N-(2,3-dihydroxybenzoyl)-serine. The serine trilactone serves as a scaffolding for the three catechol functionalities that provide hexadentate coordination for the tightly ligated iron(2+) atoms. Plays an essential role in the assembly of the enterobactin by catalyzing the transfer of the 4'-phosphopantetheine (Ppant) moiety from coenzyme A to the apo-domains of both EntB (ArCP domain) and EntF (PCP domain) to yield their holo-forms which make them competent for the activation of 2,3-dihydroxybenzoate (DHB) and L-serine, respectively.</text>
</comment>
<feature type="binding site" evidence="12">
    <location>
        <position position="55"/>
    </location>
    <ligand>
        <name>CoA</name>
        <dbReference type="ChEBI" id="CHEBI:57287"/>
    </ligand>
</feature>
<keyword evidence="13" id="KW-0479">Metal-binding</keyword>
<dbReference type="PANTHER" id="PTHR38096">
    <property type="entry name" value="ENTEROBACTIN SYNTHASE COMPONENT D"/>
    <property type="match status" value="1"/>
</dbReference>
<evidence type="ECO:0000256" key="9">
    <source>
        <dbReference type="ARBA" id="ARBA00031996"/>
    </source>
</evidence>
<dbReference type="InterPro" id="IPR003542">
    <property type="entry name" value="Enbac_synth_compD-like"/>
</dbReference>
<feature type="binding site" evidence="12">
    <location>
        <position position="47"/>
    </location>
    <ligand>
        <name>CoA</name>
        <dbReference type="ChEBI" id="CHEBI:57287"/>
    </ligand>
</feature>
<dbReference type="InterPro" id="IPR037143">
    <property type="entry name" value="4-PPantetheinyl_Trfase_dom_sf"/>
</dbReference>
<keyword evidence="17" id="KW-1185">Reference proteome</keyword>
<keyword evidence="13" id="KW-0460">Magnesium</keyword>
<feature type="binding site" evidence="13">
    <location>
        <position position="116"/>
    </location>
    <ligand>
        <name>Mg(2+)</name>
        <dbReference type="ChEBI" id="CHEBI:18420"/>
    </ligand>
</feature>
<comment type="catalytic activity">
    <reaction evidence="10">
        <text>apo-[aryl-carrier protein] + CoA = holo-[aryl-carrier protein] + adenosine 3',5'-bisphosphate + H(+)</text>
        <dbReference type="Rhea" id="RHEA:48404"/>
        <dbReference type="Rhea" id="RHEA-COMP:15903"/>
        <dbReference type="Rhea" id="RHEA-COMP:17557"/>
        <dbReference type="ChEBI" id="CHEBI:15378"/>
        <dbReference type="ChEBI" id="CHEBI:29999"/>
        <dbReference type="ChEBI" id="CHEBI:57287"/>
        <dbReference type="ChEBI" id="CHEBI:58343"/>
        <dbReference type="ChEBI" id="CHEBI:64479"/>
    </reaction>
</comment>
<feature type="binding site" evidence="12">
    <location>
        <position position="115"/>
    </location>
    <ligand>
        <name>CoA</name>
        <dbReference type="ChEBI" id="CHEBI:57287"/>
    </ligand>
</feature>
<dbReference type="UniPathway" id="UPA00017"/>
<dbReference type="EMBL" id="RPOH01000016">
    <property type="protein sequence ID" value="RPH29708.1"/>
    <property type="molecule type" value="Genomic_DNA"/>
</dbReference>
<comment type="caution">
    <text evidence="16">The sequence shown here is derived from an EMBL/GenBank/DDBJ whole genome shotgun (WGS) entry which is preliminary data.</text>
</comment>
<dbReference type="NCBIfam" id="NF007604">
    <property type="entry name" value="PRK10251.1"/>
    <property type="match status" value="1"/>
</dbReference>
<evidence type="ECO:0000259" key="15">
    <source>
        <dbReference type="Pfam" id="PF17837"/>
    </source>
</evidence>
<evidence type="ECO:0000256" key="13">
    <source>
        <dbReference type="PIRSR" id="PIRSR603542-2"/>
    </source>
</evidence>
<feature type="binding site" evidence="13">
    <location>
        <position position="117"/>
    </location>
    <ligand>
        <name>Mg(2+)</name>
        <dbReference type="ChEBI" id="CHEBI:18420"/>
    </ligand>
</feature>
<dbReference type="Pfam" id="PF17837">
    <property type="entry name" value="4PPT_N"/>
    <property type="match status" value="1"/>
</dbReference>
<dbReference type="GO" id="GO:0009366">
    <property type="term" value="C:enterobactin synthetase complex"/>
    <property type="evidence" value="ECO:0007669"/>
    <property type="project" value="InterPro"/>
</dbReference>
<keyword evidence="6" id="KW-0808">Transferase</keyword>
<gene>
    <name evidence="16" type="primary">entD</name>
    <name evidence="16" type="ORF">EHN07_04960</name>
</gene>
<dbReference type="GO" id="GO:0008897">
    <property type="term" value="F:holo-[acyl-carrier-protein] synthase activity"/>
    <property type="evidence" value="ECO:0007669"/>
    <property type="project" value="InterPro"/>
</dbReference>
<keyword evidence="7" id="KW-0259">Enterobactin biosynthesis</keyword>
<dbReference type="PANTHER" id="PTHR38096:SF1">
    <property type="entry name" value="ENTEROBACTIN SYNTHASE COMPONENT D"/>
    <property type="match status" value="1"/>
</dbReference>
<evidence type="ECO:0000256" key="7">
    <source>
        <dbReference type="ARBA" id="ARBA00023191"/>
    </source>
</evidence>
<evidence type="ECO:0000256" key="3">
    <source>
        <dbReference type="ARBA" id="ARBA00008342"/>
    </source>
</evidence>
<evidence type="ECO:0000313" key="17">
    <source>
        <dbReference type="Proteomes" id="UP000268615"/>
    </source>
</evidence>
<evidence type="ECO:0000256" key="11">
    <source>
        <dbReference type="ARBA" id="ARBA00049191"/>
    </source>
</evidence>
<dbReference type="Pfam" id="PF01648">
    <property type="entry name" value="ACPS"/>
    <property type="match status" value="1"/>
</dbReference>
<dbReference type="Proteomes" id="UP000268615">
    <property type="component" value="Unassembled WGS sequence"/>
</dbReference>
<evidence type="ECO:0000256" key="10">
    <source>
        <dbReference type="ARBA" id="ARBA00049176"/>
    </source>
</evidence>
<comment type="catalytic activity">
    <reaction evidence="11">
        <text>apo-[peptidyl-carrier protein] + CoA = holo-[peptidyl-carrier protein] + adenosine 3',5'-bisphosphate + H(+)</text>
        <dbReference type="Rhea" id="RHEA:46228"/>
        <dbReference type="Rhea" id="RHEA-COMP:11479"/>
        <dbReference type="Rhea" id="RHEA-COMP:11480"/>
        <dbReference type="ChEBI" id="CHEBI:15378"/>
        <dbReference type="ChEBI" id="CHEBI:29999"/>
        <dbReference type="ChEBI" id="CHEBI:57287"/>
        <dbReference type="ChEBI" id="CHEBI:58343"/>
        <dbReference type="ChEBI" id="CHEBI:64479"/>
    </reaction>
</comment>
<dbReference type="InterPro" id="IPR008278">
    <property type="entry name" value="4-PPantetheinyl_Trfase_dom"/>
</dbReference>
<name>A0A3N5DMA9_9ENTR</name>
<dbReference type="SUPFAM" id="SSF56214">
    <property type="entry name" value="4'-phosphopantetheinyl transferase"/>
    <property type="match status" value="1"/>
</dbReference>
<proteinExistence type="inferred from homology"/>
<comment type="similarity">
    <text evidence="3">Belongs to the P-Pant transferase superfamily. EntD family.</text>
</comment>
<sequence>MQYQLTHFDILPDLRILQVNFVTATFQPEDLFWLPHHHRLSSAVKKRQAEHLAGRIAACEALRFHGVKDYVPGMGLQREPCWPPGFSGSITHSGKVALATVIADDPRRPSGVGIDIEDIIAPEVAREISDAIIDSAEKTLICATPFPFHVALTLAFSAKESLFKALFRHAGHYFNFSAASISKIDDGKLTLTLNQALGPFKKGHEFIAVWESHSTQLVTLLRLERE</sequence>
<organism evidence="16 17">
    <name type="scientific">Buttiauxella warmboldiae</name>
    <dbReference type="NCBI Taxonomy" id="82993"/>
    <lineage>
        <taxon>Bacteria</taxon>
        <taxon>Pseudomonadati</taxon>
        <taxon>Pseudomonadota</taxon>
        <taxon>Gammaproteobacteria</taxon>
        <taxon>Enterobacterales</taxon>
        <taxon>Enterobacteriaceae</taxon>
        <taxon>Buttiauxella</taxon>
    </lineage>
</organism>
<feature type="binding site" evidence="13">
    <location>
        <position position="115"/>
    </location>
    <ligand>
        <name>Mg(2+)</name>
        <dbReference type="ChEBI" id="CHEBI:18420"/>
    </ligand>
</feature>
<dbReference type="InterPro" id="IPR041354">
    <property type="entry name" value="4PPT_N"/>
</dbReference>
<feature type="domain" description="4'-phosphopantetheinyl transferase" evidence="14">
    <location>
        <begin position="111"/>
        <end position="196"/>
    </location>
</feature>
<protein>
    <recommendedName>
        <fullName evidence="5">Enterobactin synthase component D</fullName>
    </recommendedName>
    <alternativeName>
        <fullName evidence="8">4'-phosphopantetheinyl transferase EntD</fullName>
    </alternativeName>
    <alternativeName>
        <fullName evidence="9">Enterochelin synthase D</fullName>
    </alternativeName>
</protein>